<protein>
    <submittedName>
        <fullName evidence="2">Uncharacterized protein</fullName>
    </submittedName>
</protein>
<organism evidence="2 3">
    <name type="scientific">Phaeosphaeria nodorum (strain SN15 / ATCC MYA-4574 / FGSC 10173)</name>
    <name type="common">Glume blotch fungus</name>
    <name type="synonym">Parastagonospora nodorum</name>
    <dbReference type="NCBI Taxonomy" id="321614"/>
    <lineage>
        <taxon>Eukaryota</taxon>
        <taxon>Fungi</taxon>
        <taxon>Dikarya</taxon>
        <taxon>Ascomycota</taxon>
        <taxon>Pezizomycotina</taxon>
        <taxon>Dothideomycetes</taxon>
        <taxon>Pleosporomycetidae</taxon>
        <taxon>Pleosporales</taxon>
        <taxon>Pleosporineae</taxon>
        <taxon>Phaeosphaeriaceae</taxon>
        <taxon>Parastagonospora</taxon>
    </lineage>
</organism>
<dbReference type="Proteomes" id="UP000001055">
    <property type="component" value="Unassembled WGS sequence"/>
</dbReference>
<dbReference type="EMBL" id="CH445331">
    <property type="protein sequence ID" value="EAT87804.1"/>
    <property type="molecule type" value="Genomic_DNA"/>
</dbReference>
<dbReference type="RefSeq" id="XP_001795819.1">
    <property type="nucleotide sequence ID" value="XM_001795767.1"/>
</dbReference>
<evidence type="ECO:0000313" key="2">
    <source>
        <dbReference type="EMBL" id="EAT87804.1"/>
    </source>
</evidence>
<dbReference type="KEGG" id="pno:SNOG_05413"/>
<sequence>MTSARNDFGYRKSLSRVLKDMSSEQQNAVKKDRYSDELDVKHSQTQLTSRKCRVRTAVDPNRKVWQ</sequence>
<feature type="region of interest" description="Disordered" evidence="1">
    <location>
        <begin position="19"/>
        <end position="52"/>
    </location>
</feature>
<feature type="compositionally biased region" description="Basic and acidic residues" evidence="1">
    <location>
        <begin position="29"/>
        <end position="42"/>
    </location>
</feature>
<evidence type="ECO:0000256" key="1">
    <source>
        <dbReference type="SAM" id="MobiDB-lite"/>
    </source>
</evidence>
<name>Q0US51_PHANO</name>
<accession>Q0US51</accession>
<dbReference type="GeneID" id="5972694"/>
<reference evidence="3" key="1">
    <citation type="journal article" date="2007" name="Plant Cell">
        <title>Dothideomycete-plant interactions illuminated by genome sequencing and EST analysis of the wheat pathogen Stagonospora nodorum.</title>
        <authorList>
            <person name="Hane J.K."/>
            <person name="Lowe R.G."/>
            <person name="Solomon P.S."/>
            <person name="Tan K.C."/>
            <person name="Schoch C.L."/>
            <person name="Spatafora J.W."/>
            <person name="Crous P.W."/>
            <person name="Kodira C."/>
            <person name="Birren B.W."/>
            <person name="Galagan J.E."/>
            <person name="Torriani S.F."/>
            <person name="McDonald B.A."/>
            <person name="Oliver R.P."/>
        </authorList>
    </citation>
    <scope>NUCLEOTIDE SEQUENCE [LARGE SCALE GENOMIC DNA]</scope>
    <source>
        <strain evidence="3">SN15 / ATCC MYA-4574 / FGSC 10173</strain>
    </source>
</reference>
<dbReference type="AlphaFoldDB" id="Q0US51"/>
<evidence type="ECO:0000313" key="3">
    <source>
        <dbReference type="Proteomes" id="UP000001055"/>
    </source>
</evidence>
<gene>
    <name evidence="2" type="ORF">SNOG_05413</name>
</gene>
<dbReference type="InParanoid" id="Q0US51"/>
<proteinExistence type="predicted"/>